<feature type="non-terminal residue" evidence="2">
    <location>
        <position position="71"/>
    </location>
</feature>
<dbReference type="GO" id="GO:0003723">
    <property type="term" value="F:RNA binding"/>
    <property type="evidence" value="ECO:0007669"/>
    <property type="project" value="InterPro"/>
</dbReference>
<dbReference type="RefSeq" id="WP_184307682.1">
    <property type="nucleotide sequence ID" value="NZ_JACHXU010000021.1"/>
</dbReference>
<evidence type="ECO:0000256" key="1">
    <source>
        <dbReference type="SAM" id="MobiDB-lite"/>
    </source>
</evidence>
<dbReference type="EMBL" id="JACHXU010000021">
    <property type="protein sequence ID" value="MBB3209245.1"/>
    <property type="molecule type" value="Genomic_DNA"/>
</dbReference>
<sequence length="71" mass="7250">MLVLSRGQNDRIVFPSLGISVEVLKINGSRASLGVVAPKGNRSQPGSMNQAAAGALGSDIFGRRDGAASPE</sequence>
<comment type="caution">
    <text evidence="2">The sequence shown here is derived from an EMBL/GenBank/DDBJ whole genome shotgun (WGS) entry which is preliminary data.</text>
</comment>
<proteinExistence type="predicted"/>
<feature type="compositionally biased region" description="Basic and acidic residues" evidence="1">
    <location>
        <begin position="61"/>
        <end position="71"/>
    </location>
</feature>
<evidence type="ECO:0000313" key="3">
    <source>
        <dbReference type="Proteomes" id="UP000536179"/>
    </source>
</evidence>
<keyword evidence="3" id="KW-1185">Reference proteome</keyword>
<name>A0A7W5H8M8_9BACT</name>
<dbReference type="Proteomes" id="UP000536179">
    <property type="component" value="Unassembled WGS sequence"/>
</dbReference>
<dbReference type="GO" id="GO:0006402">
    <property type="term" value="P:mRNA catabolic process"/>
    <property type="evidence" value="ECO:0007669"/>
    <property type="project" value="InterPro"/>
</dbReference>
<dbReference type="SUPFAM" id="SSF117130">
    <property type="entry name" value="CsrA-like"/>
    <property type="match status" value="1"/>
</dbReference>
<organism evidence="2 3">
    <name type="scientific">Aporhodopirellula rubra</name>
    <dbReference type="NCBI Taxonomy" id="980271"/>
    <lineage>
        <taxon>Bacteria</taxon>
        <taxon>Pseudomonadati</taxon>
        <taxon>Planctomycetota</taxon>
        <taxon>Planctomycetia</taxon>
        <taxon>Pirellulales</taxon>
        <taxon>Pirellulaceae</taxon>
        <taxon>Aporhodopirellula</taxon>
    </lineage>
</organism>
<dbReference type="InterPro" id="IPR003751">
    <property type="entry name" value="CsrA"/>
</dbReference>
<gene>
    <name evidence="2" type="ORF">FHS27_005083</name>
</gene>
<evidence type="ECO:0000313" key="2">
    <source>
        <dbReference type="EMBL" id="MBB3209245.1"/>
    </source>
</evidence>
<protein>
    <recommendedName>
        <fullName evidence="4">Carbon storage regulator</fullName>
    </recommendedName>
</protein>
<dbReference type="InterPro" id="IPR036107">
    <property type="entry name" value="CsrA_sf"/>
</dbReference>
<evidence type="ECO:0008006" key="4">
    <source>
        <dbReference type="Google" id="ProtNLM"/>
    </source>
</evidence>
<dbReference type="Gene3D" id="2.60.40.4380">
    <property type="entry name" value="Translational regulator CsrA"/>
    <property type="match status" value="1"/>
</dbReference>
<dbReference type="AlphaFoldDB" id="A0A7W5H8M8"/>
<feature type="compositionally biased region" description="Polar residues" evidence="1">
    <location>
        <begin position="41"/>
        <end position="50"/>
    </location>
</feature>
<reference evidence="2 3" key="1">
    <citation type="submission" date="2020-08" db="EMBL/GenBank/DDBJ databases">
        <title>Genomic Encyclopedia of Type Strains, Phase III (KMG-III): the genomes of soil and plant-associated and newly described type strains.</title>
        <authorList>
            <person name="Whitman W."/>
        </authorList>
    </citation>
    <scope>NUCLEOTIDE SEQUENCE [LARGE SCALE GENOMIC DNA]</scope>
    <source>
        <strain evidence="2 3">CECT 8075</strain>
    </source>
</reference>
<dbReference type="Pfam" id="PF02599">
    <property type="entry name" value="CsrA"/>
    <property type="match status" value="1"/>
</dbReference>
<accession>A0A7W5H8M8</accession>
<dbReference type="GO" id="GO:0006109">
    <property type="term" value="P:regulation of carbohydrate metabolic process"/>
    <property type="evidence" value="ECO:0007669"/>
    <property type="project" value="InterPro"/>
</dbReference>
<feature type="region of interest" description="Disordered" evidence="1">
    <location>
        <begin position="37"/>
        <end position="71"/>
    </location>
</feature>